<dbReference type="EMBL" id="JYIK01001070">
    <property type="protein sequence ID" value="KWX07180.1"/>
    <property type="molecule type" value="Genomic_DNA"/>
</dbReference>
<organism evidence="1 4">
    <name type="scientific">Carbonactinospora thermoautotrophica</name>
    <dbReference type="NCBI Taxonomy" id="1469144"/>
    <lineage>
        <taxon>Bacteria</taxon>
        <taxon>Bacillati</taxon>
        <taxon>Actinomycetota</taxon>
        <taxon>Actinomycetes</taxon>
        <taxon>Kitasatosporales</taxon>
        <taxon>Carbonactinosporaceae</taxon>
        <taxon>Carbonactinospora</taxon>
    </lineage>
</organism>
<dbReference type="AlphaFoldDB" id="A0A132N2U5"/>
<sequence length="88" mass="9781">MRGYRAFGELLGQAGLYRHRFESEYPGSTAHANHAEQNAAIVASIRWRDRRAEAGGDVVISSTISQLDHMTSVDRRGWITKLFDASGC</sequence>
<evidence type="ECO:0000313" key="3">
    <source>
        <dbReference type="Proteomes" id="UP000070598"/>
    </source>
</evidence>
<dbReference type="PATRIC" id="fig|1469144.8.peg.3940"/>
<evidence type="ECO:0000313" key="2">
    <source>
        <dbReference type="EMBL" id="KWX07180.1"/>
    </source>
</evidence>
<reference evidence="1 4" key="2">
    <citation type="submission" date="2015-02" db="EMBL/GenBank/DDBJ databases">
        <title>Physiological reanalysis, assessment of diazotrophy, and genome sequences of multiple isolates of Streptomyces thermoautotrophicus.</title>
        <authorList>
            <person name="MacKellar D.C."/>
            <person name="Lieber L."/>
            <person name="Norman J."/>
            <person name="Bolger A."/>
            <person name="Tobin C."/>
            <person name="Murray J.W."/>
            <person name="Prell J."/>
        </authorList>
    </citation>
    <scope>NUCLEOTIDE SEQUENCE [LARGE SCALE GENOMIC DNA]</scope>
    <source>
        <strain evidence="1 4">UBT1</strain>
    </source>
</reference>
<dbReference type="Proteomes" id="UP000070598">
    <property type="component" value="Unassembled WGS sequence"/>
</dbReference>
<proteinExistence type="predicted"/>
<reference evidence="3" key="1">
    <citation type="submission" date="2015-02" db="EMBL/GenBank/DDBJ databases">
        <title>Physiological reanalysis, assessment of diazotrophy, and genome sequences of multiple isolates of Streptomyces thermoautotrophicus.</title>
        <authorList>
            <person name="MacKellar D.C."/>
            <person name="Lieber L."/>
            <person name="Norman J."/>
            <person name="Bolger A."/>
            <person name="Tobin C."/>
            <person name="Murray J.W."/>
            <person name="Friesen M."/>
            <person name="Prell J."/>
        </authorList>
    </citation>
    <scope>NUCLEOTIDE SEQUENCE [LARGE SCALE GENOMIC DNA]</scope>
    <source>
        <strain evidence="3">UBT1</strain>
    </source>
</reference>
<protein>
    <submittedName>
        <fullName evidence="1">Uncharacterized protein</fullName>
    </submittedName>
</protein>
<evidence type="ECO:0000313" key="1">
    <source>
        <dbReference type="EMBL" id="KWX04471.1"/>
    </source>
</evidence>
<gene>
    <name evidence="1" type="ORF">TH66_07835</name>
    <name evidence="2" type="ORF">TR74_19610</name>
</gene>
<dbReference type="EMBL" id="JYIJ01000015">
    <property type="protein sequence ID" value="KWX04471.1"/>
    <property type="molecule type" value="Genomic_DNA"/>
</dbReference>
<dbReference type="Proteomes" id="UP000070659">
    <property type="component" value="Unassembled WGS sequence"/>
</dbReference>
<evidence type="ECO:0000313" key="4">
    <source>
        <dbReference type="Proteomes" id="UP000070659"/>
    </source>
</evidence>
<accession>A0A132N2U5</accession>
<comment type="caution">
    <text evidence="1">The sequence shown here is derived from an EMBL/GenBank/DDBJ whole genome shotgun (WGS) entry which is preliminary data.</text>
</comment>
<name>A0A132N2U5_9ACTN</name>